<dbReference type="Proteomes" id="UP000815325">
    <property type="component" value="Unassembled WGS sequence"/>
</dbReference>
<evidence type="ECO:0000313" key="3">
    <source>
        <dbReference type="Proteomes" id="UP000815325"/>
    </source>
</evidence>
<feature type="region of interest" description="Disordered" evidence="1">
    <location>
        <begin position="61"/>
        <end position="82"/>
    </location>
</feature>
<dbReference type="EMBL" id="MU069764">
    <property type="protein sequence ID" value="KAF5834321.1"/>
    <property type="molecule type" value="Genomic_DNA"/>
</dbReference>
<sequence length="175" mass="19227">MHCTTIFRIGAPCINLCCPSPQPHIYPPAFVHKQSSHTQIALQPCKQLHTLTRAQYPCAASSSSGISSSSNSNVSSSTSGNAMDVLGNTRPVDRLRYQAKFVFMALDTEQKGRLQGEKVQQYLAYSDARFGPRSSALETYYKDAGLLDPGKSLEFEQFVDVMRNQGIHLHGGCVK</sequence>
<proteinExistence type="predicted"/>
<gene>
    <name evidence="2" type="ORF">DUNSADRAFT_9064</name>
</gene>
<evidence type="ECO:0000313" key="2">
    <source>
        <dbReference type="EMBL" id="KAF5834321.1"/>
    </source>
</evidence>
<evidence type="ECO:0000256" key="1">
    <source>
        <dbReference type="SAM" id="MobiDB-lite"/>
    </source>
</evidence>
<organism evidence="2 3">
    <name type="scientific">Dunaliella salina</name>
    <name type="common">Green alga</name>
    <name type="synonym">Protococcus salinus</name>
    <dbReference type="NCBI Taxonomy" id="3046"/>
    <lineage>
        <taxon>Eukaryota</taxon>
        <taxon>Viridiplantae</taxon>
        <taxon>Chlorophyta</taxon>
        <taxon>core chlorophytes</taxon>
        <taxon>Chlorophyceae</taxon>
        <taxon>CS clade</taxon>
        <taxon>Chlamydomonadales</taxon>
        <taxon>Dunaliellaceae</taxon>
        <taxon>Dunaliella</taxon>
    </lineage>
</organism>
<keyword evidence="3" id="KW-1185">Reference proteome</keyword>
<comment type="caution">
    <text evidence="2">The sequence shown here is derived from an EMBL/GenBank/DDBJ whole genome shotgun (WGS) entry which is preliminary data.</text>
</comment>
<feature type="compositionally biased region" description="Low complexity" evidence="1">
    <location>
        <begin position="61"/>
        <end position="81"/>
    </location>
</feature>
<reference evidence="2" key="1">
    <citation type="submission" date="2017-08" db="EMBL/GenBank/DDBJ databases">
        <authorList>
            <person name="Polle J.E."/>
            <person name="Barry K."/>
            <person name="Cushman J."/>
            <person name="Schmutz J."/>
            <person name="Tran D."/>
            <person name="Hathwaick L.T."/>
            <person name="Yim W.C."/>
            <person name="Jenkins J."/>
            <person name="Mckie-Krisberg Z.M."/>
            <person name="Prochnik S."/>
            <person name="Lindquist E."/>
            <person name="Dockter R.B."/>
            <person name="Adam C."/>
            <person name="Molina H."/>
            <person name="Bunkerborg J."/>
            <person name="Jin E."/>
            <person name="Buchheim M."/>
            <person name="Magnuson J."/>
        </authorList>
    </citation>
    <scope>NUCLEOTIDE SEQUENCE</scope>
    <source>
        <strain evidence="2">CCAP 19/18</strain>
    </source>
</reference>
<name>A0ABQ7GI81_DUNSA</name>
<protein>
    <submittedName>
        <fullName evidence="2">Uncharacterized protein</fullName>
    </submittedName>
</protein>
<accession>A0ABQ7GI81</accession>